<evidence type="ECO:0000313" key="8">
    <source>
        <dbReference type="EMBL" id="KKN22774.1"/>
    </source>
</evidence>
<comment type="similarity">
    <text evidence="1">Belongs to the universal ribosomal protein uS12 family.</text>
</comment>
<dbReference type="InterPro" id="IPR012340">
    <property type="entry name" value="NA-bd_OB-fold"/>
</dbReference>
<keyword evidence="6" id="KW-0687">Ribonucleoprotein</keyword>
<evidence type="ECO:0000256" key="6">
    <source>
        <dbReference type="ARBA" id="ARBA00023274"/>
    </source>
</evidence>
<keyword evidence="5" id="KW-0689">Ribosomal protein</keyword>
<dbReference type="GO" id="GO:0015935">
    <property type="term" value="C:small ribosomal subunit"/>
    <property type="evidence" value="ECO:0007669"/>
    <property type="project" value="InterPro"/>
</dbReference>
<dbReference type="InterPro" id="IPR006032">
    <property type="entry name" value="Ribosomal_uS12"/>
</dbReference>
<dbReference type="NCBIfam" id="TIGR00982">
    <property type="entry name" value="uS12_E_A"/>
    <property type="match status" value="1"/>
</dbReference>
<evidence type="ECO:0000256" key="2">
    <source>
        <dbReference type="ARBA" id="ARBA00011458"/>
    </source>
</evidence>
<dbReference type="NCBIfam" id="NF003254">
    <property type="entry name" value="PRK04211.1"/>
    <property type="match status" value="1"/>
</dbReference>
<dbReference type="SUPFAM" id="SSF50249">
    <property type="entry name" value="Nucleic acid-binding proteins"/>
    <property type="match status" value="1"/>
</dbReference>
<dbReference type="Pfam" id="PF00164">
    <property type="entry name" value="Ribosom_S12_S23"/>
    <property type="match status" value="1"/>
</dbReference>
<evidence type="ECO:0000256" key="4">
    <source>
        <dbReference type="ARBA" id="ARBA00022884"/>
    </source>
</evidence>
<organism evidence="8">
    <name type="scientific">marine sediment metagenome</name>
    <dbReference type="NCBI Taxonomy" id="412755"/>
    <lineage>
        <taxon>unclassified sequences</taxon>
        <taxon>metagenomes</taxon>
        <taxon>ecological metagenomes</taxon>
    </lineage>
</organism>
<keyword evidence="4" id="KW-0694">RNA-binding</keyword>
<dbReference type="InterPro" id="IPR005680">
    <property type="entry name" value="Ribosomal_uS12_euk/arc"/>
</dbReference>
<reference evidence="8" key="1">
    <citation type="journal article" date="2015" name="Nature">
        <title>Complex archaea that bridge the gap between prokaryotes and eukaryotes.</title>
        <authorList>
            <person name="Spang A."/>
            <person name="Saw J.H."/>
            <person name="Jorgensen S.L."/>
            <person name="Zaremba-Niedzwiedzka K."/>
            <person name="Martijn J."/>
            <person name="Lind A.E."/>
            <person name="van Eijk R."/>
            <person name="Schleper C."/>
            <person name="Guy L."/>
            <person name="Ettema T.J."/>
        </authorList>
    </citation>
    <scope>NUCLEOTIDE SEQUENCE</scope>
</reference>
<comment type="caution">
    <text evidence="8">The sequence shown here is derived from an EMBL/GenBank/DDBJ whole genome shotgun (WGS) entry which is preliminary data.</text>
</comment>
<gene>
    <name evidence="8" type="ORF">LCGC14_0911710</name>
</gene>
<dbReference type="AlphaFoldDB" id="A0A0F9NY57"/>
<sequence>MIKVPKGLYAARKLKANRKKFNWSKTKWKRRKLKLKAKSDPIENAPQALGIVLQKVGRESKQPNSAIRKCVRIQLKKNGKSVTAFLPGDGALNFIEEHDRVIIEGIGGAKGRSIGDLPGVRYKVVKVNGISLEALISGKKEKPIR</sequence>
<dbReference type="GO" id="GO:0019843">
    <property type="term" value="F:rRNA binding"/>
    <property type="evidence" value="ECO:0007669"/>
    <property type="project" value="UniProtKB-KW"/>
</dbReference>
<protein>
    <recommendedName>
        <fullName evidence="7">30S ribosomal protein S12</fullName>
    </recommendedName>
</protein>
<dbReference type="PANTHER" id="PTHR11652">
    <property type="entry name" value="30S RIBOSOMAL PROTEIN S12 FAMILY MEMBER"/>
    <property type="match status" value="1"/>
</dbReference>
<keyword evidence="3" id="KW-0699">rRNA-binding</keyword>
<dbReference type="GO" id="GO:0003735">
    <property type="term" value="F:structural constituent of ribosome"/>
    <property type="evidence" value="ECO:0007669"/>
    <property type="project" value="InterPro"/>
</dbReference>
<dbReference type="Gene3D" id="2.40.50.140">
    <property type="entry name" value="Nucleic acid-binding proteins"/>
    <property type="match status" value="1"/>
</dbReference>
<name>A0A0F9NY57_9ZZZZ</name>
<proteinExistence type="inferred from homology"/>
<dbReference type="FunFam" id="2.40.50.140:FF:000007">
    <property type="entry name" value="40S ribosomal protein S23"/>
    <property type="match status" value="1"/>
</dbReference>
<comment type="subunit">
    <text evidence="2">Part of the 30S ribosomal subunit.</text>
</comment>
<dbReference type="GO" id="GO:0006412">
    <property type="term" value="P:translation"/>
    <property type="evidence" value="ECO:0007669"/>
    <property type="project" value="InterPro"/>
</dbReference>
<evidence type="ECO:0000256" key="1">
    <source>
        <dbReference type="ARBA" id="ARBA00005657"/>
    </source>
</evidence>
<evidence type="ECO:0000256" key="3">
    <source>
        <dbReference type="ARBA" id="ARBA00022730"/>
    </source>
</evidence>
<evidence type="ECO:0000256" key="7">
    <source>
        <dbReference type="ARBA" id="ARBA00035314"/>
    </source>
</evidence>
<evidence type="ECO:0000256" key="5">
    <source>
        <dbReference type="ARBA" id="ARBA00022980"/>
    </source>
</evidence>
<dbReference type="PIRSF" id="PIRSF002133">
    <property type="entry name" value="Ribosomal_S12/S23"/>
    <property type="match status" value="1"/>
</dbReference>
<dbReference type="InterPro" id="IPR022863">
    <property type="entry name" value="Ribosomal_uS12_arc"/>
</dbReference>
<accession>A0A0F9NY57</accession>
<dbReference type="PROSITE" id="PS00055">
    <property type="entry name" value="RIBOSOMAL_S12"/>
    <property type="match status" value="1"/>
</dbReference>
<dbReference type="HAMAP" id="MF_00403_A">
    <property type="entry name" value="Ribosomal_uS12_A"/>
    <property type="match status" value="1"/>
</dbReference>
<dbReference type="EMBL" id="LAZR01003031">
    <property type="protein sequence ID" value="KKN22774.1"/>
    <property type="molecule type" value="Genomic_DNA"/>
</dbReference>